<reference evidence="1" key="1">
    <citation type="submission" date="2021-02" db="EMBL/GenBank/DDBJ databases">
        <authorList>
            <consortium name="DOE Joint Genome Institute"/>
            <person name="Ahrendt S."/>
            <person name="Looney B.P."/>
            <person name="Miyauchi S."/>
            <person name="Morin E."/>
            <person name="Drula E."/>
            <person name="Courty P.E."/>
            <person name="Chicoki N."/>
            <person name="Fauchery L."/>
            <person name="Kohler A."/>
            <person name="Kuo A."/>
            <person name="Labutti K."/>
            <person name="Pangilinan J."/>
            <person name="Lipzen A."/>
            <person name="Riley R."/>
            <person name="Andreopoulos W."/>
            <person name="He G."/>
            <person name="Johnson J."/>
            <person name="Barry K.W."/>
            <person name="Grigoriev I.V."/>
            <person name="Nagy L."/>
            <person name="Hibbett D."/>
            <person name="Henrissat B."/>
            <person name="Matheny P.B."/>
            <person name="Labbe J."/>
            <person name="Martin F."/>
        </authorList>
    </citation>
    <scope>NUCLEOTIDE SEQUENCE</scope>
    <source>
        <strain evidence="1">EC-137</strain>
    </source>
</reference>
<accession>A0ACB8QZG7</accession>
<evidence type="ECO:0000313" key="1">
    <source>
        <dbReference type="EMBL" id="KAI0037055.1"/>
    </source>
</evidence>
<gene>
    <name evidence="1" type="ORF">K488DRAFT_81550</name>
</gene>
<keyword evidence="2" id="KW-1185">Reference proteome</keyword>
<dbReference type="Proteomes" id="UP000814128">
    <property type="component" value="Unassembled WGS sequence"/>
</dbReference>
<evidence type="ECO:0000313" key="2">
    <source>
        <dbReference type="Proteomes" id="UP000814128"/>
    </source>
</evidence>
<proteinExistence type="predicted"/>
<name>A0ACB8QZG7_9AGAM</name>
<protein>
    <submittedName>
        <fullName evidence="1">Uncharacterized protein</fullName>
    </submittedName>
</protein>
<reference evidence="1" key="2">
    <citation type="journal article" date="2022" name="New Phytol.">
        <title>Evolutionary transition to the ectomycorrhizal habit in the genomes of a hyperdiverse lineage of mushroom-forming fungi.</title>
        <authorList>
            <person name="Looney B."/>
            <person name="Miyauchi S."/>
            <person name="Morin E."/>
            <person name="Drula E."/>
            <person name="Courty P.E."/>
            <person name="Kohler A."/>
            <person name="Kuo A."/>
            <person name="LaButti K."/>
            <person name="Pangilinan J."/>
            <person name="Lipzen A."/>
            <person name="Riley R."/>
            <person name="Andreopoulos W."/>
            <person name="He G."/>
            <person name="Johnson J."/>
            <person name="Nolan M."/>
            <person name="Tritt A."/>
            <person name="Barry K.W."/>
            <person name="Grigoriev I.V."/>
            <person name="Nagy L.G."/>
            <person name="Hibbett D."/>
            <person name="Henrissat B."/>
            <person name="Matheny P.B."/>
            <person name="Labbe J."/>
            <person name="Martin F.M."/>
        </authorList>
    </citation>
    <scope>NUCLEOTIDE SEQUENCE</scope>
    <source>
        <strain evidence="1">EC-137</strain>
    </source>
</reference>
<organism evidence="1 2">
    <name type="scientific">Vararia minispora EC-137</name>
    <dbReference type="NCBI Taxonomy" id="1314806"/>
    <lineage>
        <taxon>Eukaryota</taxon>
        <taxon>Fungi</taxon>
        <taxon>Dikarya</taxon>
        <taxon>Basidiomycota</taxon>
        <taxon>Agaricomycotina</taxon>
        <taxon>Agaricomycetes</taxon>
        <taxon>Russulales</taxon>
        <taxon>Lachnocladiaceae</taxon>
        <taxon>Vararia</taxon>
    </lineage>
</organism>
<sequence length="279" mass="31060">MVFLQFDPDSLDFVELEALALERAPLSKELVYSARQFVRDALPLDSPEDISHMSVLRGSQACPGSLTVLWERPAVLSQHGERDRGILKSIRDISLDTLLSYSLAYVTLYSLYDWQSPPAFLTSSFDEIFRLNGRTLPRRSDELAALQHFGNSQPTASDYCSSLSSTSLDTQIEMTEYTCITAQSERTDQATVCTECRGHVASLHARGKLLQTSLHLLGRAIAQLSTPSDSISDAPGSGWKRTKKWKLRGPTYDMPVRGIREATVLNMAAAAFAREWKKP</sequence>
<dbReference type="EMBL" id="MU273466">
    <property type="protein sequence ID" value="KAI0037055.1"/>
    <property type="molecule type" value="Genomic_DNA"/>
</dbReference>
<comment type="caution">
    <text evidence="1">The sequence shown here is derived from an EMBL/GenBank/DDBJ whole genome shotgun (WGS) entry which is preliminary data.</text>
</comment>